<dbReference type="Pfam" id="PF00743">
    <property type="entry name" value="FMO-like"/>
    <property type="match status" value="1"/>
</dbReference>
<evidence type="ECO:0000259" key="5">
    <source>
        <dbReference type="Pfam" id="PF19834"/>
    </source>
</evidence>
<gene>
    <name evidence="6" type="ORF">TWF102_001103</name>
</gene>
<dbReference type="GO" id="GO:0050660">
    <property type="term" value="F:flavin adenine dinucleotide binding"/>
    <property type="evidence" value="ECO:0007669"/>
    <property type="project" value="InterPro"/>
</dbReference>
<dbReference type="AlphaFoldDB" id="A0A7C8J1N0"/>
<dbReference type="Pfam" id="PF19834">
    <property type="entry name" value="DUF6314"/>
    <property type="match status" value="1"/>
</dbReference>
<comment type="similarity">
    <text evidence="1">Belongs to the FMO family.</text>
</comment>
<feature type="domain" description="DUF6314" evidence="5">
    <location>
        <begin position="602"/>
        <end position="777"/>
    </location>
</feature>
<sequence length="777" mass="86590">MIPSIAYIDRSSFLTFQSLKMTNAIKTVCVVGAGPSGLAAAKTLLHDAPDDVKYNVTIFDSQSRVGGLWPTQKTDEAGLVHPAMVANQSRHTMRFSDFAWSDGAPQIPRAFQVGGYLERYRQRYCEDATLRLACRVEKADLVPNPSSQSGHSWHVRTQSEENGTEEHTFDYLVIASGYFGEPAFPASLENAKHSIPVVHSSKYRDLEQLLGDPKGKSGKILVVGGQFSGVEIAGTIATHVSDAVNAPGTRRNDFIDQNSQRSKFSVHHLIQRPTWILPLVTASTPADPAPCFLPMDLNAQNLSNRPPGPLVNTQGHISVEAARVVNSYFHNLLKTDQSEFSPRLTVQESDYDNQPFIGISDTYMDHVRSGGIVISQGKLKSISGNIANLTPSGEQIDDIAAVVLATGFKASASLSFLSEDIQQKLSIAPNDLNNTVALAFHSTHHPEVPNLGFVGFYRSPYWGAIEMQARFVTTLFSYGGPSSPSLPAKLAESLKNDTSIERVFSLRTDPRASQFPMGDYAWLSQEFGRALDIEKVPSLTKMPILPPKNKEMNILTAARYPSRNLDETRRRQNEKNLTVTEEVVTAGLTQGRFVARAVFRSLLGEWKLDRQLVSKKPEQPSGRFIGTATFSLRNGTSHGREEEFANIEQEGGDQGFEYLYVENGEFVDEASGLRFNARRRYIWRYNERKDKLSVWFVKTDEDRTADYLFHEIDFIPPSEGGKGEDGWKAIGSHLCIEDMYNVQYKFSFSSVNLKEWRLGYSVNGPRKDYSIDGVYRR</sequence>
<keyword evidence="4" id="KW-0560">Oxidoreductase</keyword>
<evidence type="ECO:0000256" key="2">
    <source>
        <dbReference type="ARBA" id="ARBA00022630"/>
    </source>
</evidence>
<dbReference type="PANTHER" id="PTHR23023">
    <property type="entry name" value="DIMETHYLANILINE MONOOXYGENASE"/>
    <property type="match status" value="1"/>
</dbReference>
<dbReference type="InterPro" id="IPR050346">
    <property type="entry name" value="FMO-like"/>
</dbReference>
<evidence type="ECO:0000256" key="1">
    <source>
        <dbReference type="ARBA" id="ARBA00009183"/>
    </source>
</evidence>
<dbReference type="PRINTS" id="PR00368">
    <property type="entry name" value="FADPNR"/>
</dbReference>
<organism evidence="6 7">
    <name type="scientific">Orbilia oligospora</name>
    <name type="common">Nematode-trapping fungus</name>
    <name type="synonym">Arthrobotrys oligospora</name>
    <dbReference type="NCBI Taxonomy" id="2813651"/>
    <lineage>
        <taxon>Eukaryota</taxon>
        <taxon>Fungi</taxon>
        <taxon>Dikarya</taxon>
        <taxon>Ascomycota</taxon>
        <taxon>Pezizomycotina</taxon>
        <taxon>Orbiliomycetes</taxon>
        <taxon>Orbiliales</taxon>
        <taxon>Orbiliaceae</taxon>
        <taxon>Orbilia</taxon>
    </lineage>
</organism>
<dbReference type="EMBL" id="WIQW01000113">
    <property type="protein sequence ID" value="KAF3082675.1"/>
    <property type="molecule type" value="Genomic_DNA"/>
</dbReference>
<accession>A0A7C8J1N0</accession>
<reference evidence="6 7" key="1">
    <citation type="submission" date="2019-06" db="EMBL/GenBank/DDBJ databases">
        <authorList>
            <person name="Palmer J.M."/>
        </authorList>
    </citation>
    <scope>NUCLEOTIDE SEQUENCE [LARGE SCALE GENOMIC DNA]</scope>
    <source>
        <strain evidence="6 7">TWF102</strain>
    </source>
</reference>
<keyword evidence="3" id="KW-0274">FAD</keyword>
<dbReference type="GO" id="GO:0050661">
    <property type="term" value="F:NADP binding"/>
    <property type="evidence" value="ECO:0007669"/>
    <property type="project" value="InterPro"/>
</dbReference>
<evidence type="ECO:0000313" key="7">
    <source>
        <dbReference type="Proteomes" id="UP000475325"/>
    </source>
</evidence>
<name>A0A7C8J1N0_ORBOL</name>
<dbReference type="InterPro" id="IPR036188">
    <property type="entry name" value="FAD/NAD-bd_sf"/>
</dbReference>
<dbReference type="SUPFAM" id="SSF51905">
    <property type="entry name" value="FAD/NAD(P)-binding domain"/>
    <property type="match status" value="1"/>
</dbReference>
<dbReference type="InterPro" id="IPR045632">
    <property type="entry name" value="DUF6314"/>
</dbReference>
<evidence type="ECO:0000256" key="3">
    <source>
        <dbReference type="ARBA" id="ARBA00022827"/>
    </source>
</evidence>
<dbReference type="Gene3D" id="3.50.50.60">
    <property type="entry name" value="FAD/NAD(P)-binding domain"/>
    <property type="match status" value="1"/>
</dbReference>
<dbReference type="Proteomes" id="UP000475325">
    <property type="component" value="Unassembled WGS sequence"/>
</dbReference>
<protein>
    <recommendedName>
        <fullName evidence="5">DUF6314 domain-containing protein</fullName>
    </recommendedName>
</protein>
<dbReference type="InterPro" id="IPR020946">
    <property type="entry name" value="Flavin_mOase-like"/>
</dbReference>
<proteinExistence type="inferred from homology"/>
<keyword evidence="2" id="KW-0285">Flavoprotein</keyword>
<comment type="caution">
    <text evidence="6">The sequence shown here is derived from an EMBL/GenBank/DDBJ whole genome shotgun (WGS) entry which is preliminary data.</text>
</comment>
<evidence type="ECO:0000256" key="4">
    <source>
        <dbReference type="ARBA" id="ARBA00023002"/>
    </source>
</evidence>
<evidence type="ECO:0000313" key="6">
    <source>
        <dbReference type="EMBL" id="KAF3082675.1"/>
    </source>
</evidence>
<dbReference type="GO" id="GO:0004499">
    <property type="term" value="F:N,N-dimethylaniline monooxygenase activity"/>
    <property type="evidence" value="ECO:0007669"/>
    <property type="project" value="InterPro"/>
</dbReference>